<feature type="domain" description="TonB-dependent receptor-like beta-barrel" evidence="11">
    <location>
        <begin position="371"/>
        <end position="906"/>
    </location>
</feature>
<feature type="signal peptide" evidence="10">
    <location>
        <begin position="1"/>
        <end position="29"/>
    </location>
</feature>
<dbReference type="AlphaFoldDB" id="A0A4V2V2A8"/>
<sequence>MAVHRRSTPLRRPLALALAALLLPAAAMAQDQNAQPPQDQQPAAKAEGKAKDLDKIVVTGSLIPQTQVETFVPVTIISAEDIQARGFNNVAEVLQKSSFATGGVQNNQSSASFTQGAETLSLFGLSPSYVKYLIDGRPMANYPALYNGTDVFNNISGIPVDLVDRIEILPGGQSSLYGSDAIAGVVNIILKKNIDGAVLSGRIGGYDEGGGRSGRLSYADSFTSKDGRWNTLLGVQAEKVDPVWAYQRDLTKQFNQNAYNGAAPLASRDWLVYSPFTSYNFMDPNNCANVKAGFGGTEDLQTRPGFGDTHYCGSFYTPGYRTLKNEKESAQLYVHSTFDLNSDAQLYADVLLNQEKVKYHIGSNYVWWGTSVKWGYYYDPNLDDFLNLQRAFTPEDMGGWKNTMDENKSTSYAVTVGVNGTVGGNSNWDYDISISRTHYKLDEISLARLADPINDYFQQHVLGPQLGLDPYYDAYPVFTPDYAAFYTLMSPSDFYSFMGKTVSRSSTYDNLLRAQFTNGALFSLPGGDAGVAIAVEAGTEGWSYNPDPLLLDGKIWGTTAVSGSGSRSRYAVTGELRLPVWDKLTIATSARYDAFRAAGRTIDKPTYSLGLEYRPFESLLLRGKYGTAFKAPTLADQFQGVSGFYSFTTDYYNCALLGYDAGNVDQCPARYSNLNYFGQQSGNPDLKPINATVWSYGVVWAPTAKFSVSADYYHWNIKDEVALQNVDQLMRDEANCRLGTLDINSGTCQAALSQIHRGAAGTVQSIDVKKVNIASESLNAVALGVNYRQGLGAWGELNLSGNWTRNLKHEFQQYPGDPTIDLLNDPYWSTDPKYKASASAGWNLGRWTTTVYANYLGPTPNYRATLTPAGYGYAGAGRLGSYTTLNASVNFEVTQDLKLSLLVNNLANRMPTMDVRSYPGNSGAPYNSSNFDVLGRAYYLEAKWSFGKSK</sequence>
<comment type="caution">
    <text evidence="13">The sequence shown here is derived from an EMBL/GenBank/DDBJ whole genome shotgun (WGS) entry which is preliminary data.</text>
</comment>
<dbReference type="SUPFAM" id="SSF56935">
    <property type="entry name" value="Porins"/>
    <property type="match status" value="1"/>
</dbReference>
<evidence type="ECO:0000256" key="3">
    <source>
        <dbReference type="ARBA" id="ARBA00022452"/>
    </source>
</evidence>
<accession>A0A4V2V2A8</accession>
<dbReference type="Pfam" id="PF00593">
    <property type="entry name" value="TonB_dep_Rec_b-barrel"/>
    <property type="match status" value="1"/>
</dbReference>
<evidence type="ECO:0000256" key="6">
    <source>
        <dbReference type="ARBA" id="ARBA00023136"/>
    </source>
</evidence>
<evidence type="ECO:0000259" key="11">
    <source>
        <dbReference type="Pfam" id="PF00593"/>
    </source>
</evidence>
<keyword evidence="14" id="KW-1185">Reference proteome</keyword>
<keyword evidence="13" id="KW-0675">Receptor</keyword>
<dbReference type="RefSeq" id="WP_205388063.1">
    <property type="nucleotide sequence ID" value="NZ_MSZW01000020.1"/>
</dbReference>
<evidence type="ECO:0000256" key="2">
    <source>
        <dbReference type="ARBA" id="ARBA00022448"/>
    </source>
</evidence>
<dbReference type="PANTHER" id="PTHR47234:SF1">
    <property type="entry name" value="TONB-DEPENDENT RECEPTOR"/>
    <property type="match status" value="1"/>
</dbReference>
<evidence type="ECO:0000256" key="5">
    <source>
        <dbReference type="ARBA" id="ARBA00023077"/>
    </source>
</evidence>
<comment type="similarity">
    <text evidence="8 9">Belongs to the TonB-dependent receptor family.</text>
</comment>
<dbReference type="EMBL" id="SMAP01000004">
    <property type="protein sequence ID" value="TCT24402.1"/>
    <property type="molecule type" value="Genomic_DNA"/>
</dbReference>
<dbReference type="Gene3D" id="2.170.130.10">
    <property type="entry name" value="TonB-dependent receptor, plug domain"/>
    <property type="match status" value="1"/>
</dbReference>
<dbReference type="InterPro" id="IPR039426">
    <property type="entry name" value="TonB-dep_rcpt-like"/>
</dbReference>
<dbReference type="PANTHER" id="PTHR47234">
    <property type="match status" value="1"/>
</dbReference>
<keyword evidence="5 9" id="KW-0798">TonB box</keyword>
<dbReference type="Pfam" id="PF07715">
    <property type="entry name" value="Plug"/>
    <property type="match status" value="1"/>
</dbReference>
<evidence type="ECO:0000256" key="8">
    <source>
        <dbReference type="PROSITE-ProRule" id="PRU01360"/>
    </source>
</evidence>
<evidence type="ECO:0000256" key="10">
    <source>
        <dbReference type="SAM" id="SignalP"/>
    </source>
</evidence>
<dbReference type="InterPro" id="IPR012910">
    <property type="entry name" value="Plug_dom"/>
</dbReference>
<evidence type="ECO:0000313" key="14">
    <source>
        <dbReference type="Proteomes" id="UP000295414"/>
    </source>
</evidence>
<comment type="subcellular location">
    <subcellularLocation>
        <location evidence="1 8">Cell outer membrane</location>
        <topology evidence="1 8">Multi-pass membrane protein</topology>
    </subcellularLocation>
</comment>
<dbReference type="InterPro" id="IPR000531">
    <property type="entry name" value="Beta-barrel_TonB"/>
</dbReference>
<dbReference type="InterPro" id="IPR036942">
    <property type="entry name" value="Beta-barrel_TonB_sf"/>
</dbReference>
<reference evidence="13 14" key="1">
    <citation type="submission" date="2019-03" db="EMBL/GenBank/DDBJ databases">
        <title>Genomic Encyclopedia of Type Strains, Phase IV (KMG-IV): sequencing the most valuable type-strain genomes for metagenomic binning, comparative biology and taxonomic classification.</title>
        <authorList>
            <person name="Goeker M."/>
        </authorList>
    </citation>
    <scope>NUCLEOTIDE SEQUENCE [LARGE SCALE GENOMIC DNA]</scope>
    <source>
        <strain evidence="13 14">DSM 13605</strain>
    </source>
</reference>
<dbReference type="Proteomes" id="UP000295414">
    <property type="component" value="Unassembled WGS sequence"/>
</dbReference>
<dbReference type="Gene3D" id="2.40.170.20">
    <property type="entry name" value="TonB-dependent receptor, beta-barrel domain"/>
    <property type="match status" value="1"/>
</dbReference>
<evidence type="ECO:0000256" key="7">
    <source>
        <dbReference type="ARBA" id="ARBA00023237"/>
    </source>
</evidence>
<dbReference type="InterPro" id="IPR037066">
    <property type="entry name" value="Plug_dom_sf"/>
</dbReference>
<protein>
    <submittedName>
        <fullName evidence="13">TonB-dependent receptor-like protein</fullName>
    </submittedName>
</protein>
<feature type="chain" id="PRO_5020374182" evidence="10">
    <location>
        <begin position="30"/>
        <end position="950"/>
    </location>
</feature>
<keyword evidence="2 8" id="KW-0813">Transport</keyword>
<keyword evidence="6 8" id="KW-0472">Membrane</keyword>
<dbReference type="GO" id="GO:0009279">
    <property type="term" value="C:cell outer membrane"/>
    <property type="evidence" value="ECO:0007669"/>
    <property type="project" value="UniProtKB-SubCell"/>
</dbReference>
<evidence type="ECO:0000256" key="9">
    <source>
        <dbReference type="RuleBase" id="RU003357"/>
    </source>
</evidence>
<proteinExistence type="inferred from homology"/>
<feature type="domain" description="TonB-dependent receptor plug" evidence="12">
    <location>
        <begin position="68"/>
        <end position="185"/>
    </location>
</feature>
<evidence type="ECO:0000259" key="12">
    <source>
        <dbReference type="Pfam" id="PF07715"/>
    </source>
</evidence>
<evidence type="ECO:0000256" key="4">
    <source>
        <dbReference type="ARBA" id="ARBA00022692"/>
    </source>
</evidence>
<organism evidence="13 14">
    <name type="scientific">Thermomonas haemolytica</name>
    <dbReference type="NCBI Taxonomy" id="141949"/>
    <lineage>
        <taxon>Bacteria</taxon>
        <taxon>Pseudomonadati</taxon>
        <taxon>Pseudomonadota</taxon>
        <taxon>Gammaproteobacteria</taxon>
        <taxon>Lysobacterales</taxon>
        <taxon>Lysobacteraceae</taxon>
        <taxon>Thermomonas</taxon>
    </lineage>
</organism>
<name>A0A4V2V2A8_9GAMM</name>
<keyword evidence="7 8" id="KW-0998">Cell outer membrane</keyword>
<evidence type="ECO:0000256" key="1">
    <source>
        <dbReference type="ARBA" id="ARBA00004571"/>
    </source>
</evidence>
<keyword evidence="10" id="KW-0732">Signal</keyword>
<keyword evidence="3 8" id="KW-1134">Transmembrane beta strand</keyword>
<dbReference type="PROSITE" id="PS52016">
    <property type="entry name" value="TONB_DEPENDENT_REC_3"/>
    <property type="match status" value="1"/>
</dbReference>
<evidence type="ECO:0000313" key="13">
    <source>
        <dbReference type="EMBL" id="TCT24402.1"/>
    </source>
</evidence>
<keyword evidence="4 8" id="KW-0812">Transmembrane</keyword>
<gene>
    <name evidence="13" type="ORF">EDC34_10486</name>
</gene>